<dbReference type="Proteomes" id="UP001595457">
    <property type="component" value="Unassembled WGS sequence"/>
</dbReference>
<proteinExistence type="predicted"/>
<protein>
    <recommendedName>
        <fullName evidence="3">Tail terminator</fullName>
    </recommendedName>
</protein>
<keyword evidence="2" id="KW-1185">Reference proteome</keyword>
<gene>
    <name evidence="1" type="ORF">ACFOJE_21190</name>
</gene>
<sequence>MTNPLTAARQALLARLQSISPDNGYLTGAGANVKSGWVNEILQERHHSFPLIVVQPDKSTRQPEAMGGGDITIPMAFNVVGAVQVGIDYEQAIDDLTLDLARCLLSQDLGPLSWGSPGMHSVAIAAPEIFPPGDGLAVATVLVRVEFSILTD</sequence>
<reference evidence="2" key="1">
    <citation type="journal article" date="2019" name="Int. J. Syst. Evol. Microbiol.">
        <title>The Global Catalogue of Microorganisms (GCM) 10K type strain sequencing project: providing services to taxonomists for standard genome sequencing and annotation.</title>
        <authorList>
            <consortium name="The Broad Institute Genomics Platform"/>
            <consortium name="The Broad Institute Genome Sequencing Center for Infectious Disease"/>
            <person name="Wu L."/>
            <person name="Ma J."/>
        </authorList>
    </citation>
    <scope>NUCLEOTIDE SEQUENCE [LARGE SCALE GENOMIC DNA]</scope>
    <source>
        <strain evidence="2">KCTC 62195</strain>
    </source>
</reference>
<accession>A0ABV7B1E4</accession>
<evidence type="ECO:0000313" key="1">
    <source>
        <dbReference type="EMBL" id="MFC2974711.1"/>
    </source>
</evidence>
<organism evidence="1 2">
    <name type="scientific">Azotobacter bryophylli</name>
    <dbReference type="NCBI Taxonomy" id="1986537"/>
    <lineage>
        <taxon>Bacteria</taxon>
        <taxon>Pseudomonadati</taxon>
        <taxon>Pseudomonadota</taxon>
        <taxon>Gammaproteobacteria</taxon>
        <taxon>Pseudomonadales</taxon>
        <taxon>Pseudomonadaceae</taxon>
        <taxon>Azotobacter</taxon>
    </lineage>
</organism>
<dbReference type="RefSeq" id="WP_377816986.1">
    <property type="nucleotide sequence ID" value="NZ_JBHRSJ010000036.1"/>
</dbReference>
<name>A0ABV7B1E4_9GAMM</name>
<comment type="caution">
    <text evidence="1">The sequence shown here is derived from an EMBL/GenBank/DDBJ whole genome shotgun (WGS) entry which is preliminary data.</text>
</comment>
<evidence type="ECO:0000313" key="2">
    <source>
        <dbReference type="Proteomes" id="UP001595457"/>
    </source>
</evidence>
<dbReference type="EMBL" id="JBHRSJ010000036">
    <property type="protein sequence ID" value="MFC2974711.1"/>
    <property type="molecule type" value="Genomic_DNA"/>
</dbReference>
<evidence type="ECO:0008006" key="3">
    <source>
        <dbReference type="Google" id="ProtNLM"/>
    </source>
</evidence>